<dbReference type="GO" id="GO:0016810">
    <property type="term" value="F:hydrolase activity, acting on carbon-nitrogen (but not peptide) bonds"/>
    <property type="evidence" value="ECO:0007669"/>
    <property type="project" value="InterPro"/>
</dbReference>
<dbReference type="Gene3D" id="3.20.20.370">
    <property type="entry name" value="Glycoside hydrolase/deacetylase"/>
    <property type="match status" value="1"/>
</dbReference>
<dbReference type="SUPFAM" id="SSF88713">
    <property type="entry name" value="Glycoside hydrolase/deacetylase"/>
    <property type="match status" value="1"/>
</dbReference>
<reference evidence="4" key="1">
    <citation type="journal article" date="2020" name="mSystems">
        <title>Genome- and Community-Level Interaction Insights into Carbon Utilization and Element Cycling Functions of Hydrothermarchaeota in Hydrothermal Sediment.</title>
        <authorList>
            <person name="Zhou Z."/>
            <person name="Liu Y."/>
            <person name="Xu W."/>
            <person name="Pan J."/>
            <person name="Luo Z.H."/>
            <person name="Li M."/>
        </authorList>
    </citation>
    <scope>NUCLEOTIDE SEQUENCE [LARGE SCALE GENOMIC DNA]</scope>
    <source>
        <strain evidence="4">SpSt-1257</strain>
    </source>
</reference>
<dbReference type="InterPro" id="IPR051398">
    <property type="entry name" value="Polysacch_Deacetylase"/>
</dbReference>
<dbReference type="PANTHER" id="PTHR34216:SF3">
    <property type="entry name" value="POLY-BETA-1,6-N-ACETYL-D-GLUCOSAMINE N-DEACETYLASE"/>
    <property type="match status" value="1"/>
</dbReference>
<dbReference type="InterPro" id="IPR011330">
    <property type="entry name" value="Glyco_hydro/deAcase_b/a-brl"/>
</dbReference>
<dbReference type="InterPro" id="IPR002509">
    <property type="entry name" value="NODB_dom"/>
</dbReference>
<dbReference type="EMBL" id="DSFC01000016">
    <property type="protein sequence ID" value="HEV08832.1"/>
    <property type="molecule type" value="Genomic_DNA"/>
</dbReference>
<comment type="subcellular location">
    <subcellularLocation>
        <location evidence="1">Secreted</location>
    </subcellularLocation>
</comment>
<organism evidence="4">
    <name type="scientific">Sulfurihydrogenibium azorense</name>
    <dbReference type="NCBI Taxonomy" id="309806"/>
    <lineage>
        <taxon>Bacteria</taxon>
        <taxon>Pseudomonadati</taxon>
        <taxon>Aquificota</taxon>
        <taxon>Aquificia</taxon>
        <taxon>Aquificales</taxon>
        <taxon>Hydrogenothermaceae</taxon>
        <taxon>Sulfurihydrogenibium</taxon>
    </lineage>
</organism>
<evidence type="ECO:0000259" key="3">
    <source>
        <dbReference type="PROSITE" id="PS51677"/>
    </source>
</evidence>
<gene>
    <name evidence="4" type="ORF">ENO34_00350</name>
</gene>
<name>A0A831YAK0_9AQUI</name>
<protein>
    <submittedName>
        <fullName evidence="4">Polysaccharide deacetylase</fullName>
    </submittedName>
</protein>
<dbReference type="PROSITE" id="PS51677">
    <property type="entry name" value="NODB"/>
    <property type="match status" value="1"/>
</dbReference>
<proteinExistence type="predicted"/>
<dbReference type="AlphaFoldDB" id="A0A831YAK0"/>
<feature type="non-terminal residue" evidence="4">
    <location>
        <position position="274"/>
    </location>
</feature>
<feature type="domain" description="NodB homology" evidence="3">
    <location>
        <begin position="57"/>
        <end position="274"/>
    </location>
</feature>
<evidence type="ECO:0000313" key="4">
    <source>
        <dbReference type="EMBL" id="HEV08832.1"/>
    </source>
</evidence>
<evidence type="ECO:0000256" key="2">
    <source>
        <dbReference type="ARBA" id="ARBA00022729"/>
    </source>
</evidence>
<sequence length="274" mass="32714">MAEAFVILYHKVLPKWGFDVYYKTFDLEMKILKEFYNVVTLDELAYYVQENKKPTRPTVAITFDDGFADNYVYAYPILKKHRLKATIFPITSRLLRENIVRPTLKDYWEGKVSFNQLHQPLTMAQAHLEYLKHCKSQDFLSIEELNKMKDVFEIGGHAQIHSKVFYSQEIIDFYDGKNGHWSYYYAYQEEPVLGFPILPSKNNLSVNRSFIKNQVKDFVKSLDKKFFTQKDWKDRLKREIQTSFKQVVDEETTEERVKRIKKELENSKNELEKL</sequence>
<dbReference type="PANTHER" id="PTHR34216">
    <property type="match status" value="1"/>
</dbReference>
<dbReference type="GO" id="GO:0005576">
    <property type="term" value="C:extracellular region"/>
    <property type="evidence" value="ECO:0007669"/>
    <property type="project" value="UniProtKB-SubCell"/>
</dbReference>
<dbReference type="GO" id="GO:0005975">
    <property type="term" value="P:carbohydrate metabolic process"/>
    <property type="evidence" value="ECO:0007669"/>
    <property type="project" value="InterPro"/>
</dbReference>
<evidence type="ECO:0000256" key="1">
    <source>
        <dbReference type="ARBA" id="ARBA00004613"/>
    </source>
</evidence>
<accession>A0A831YAK0</accession>
<comment type="caution">
    <text evidence="4">The sequence shown here is derived from an EMBL/GenBank/DDBJ whole genome shotgun (WGS) entry which is preliminary data.</text>
</comment>
<dbReference type="Pfam" id="PF01522">
    <property type="entry name" value="Polysacc_deac_1"/>
    <property type="match status" value="1"/>
</dbReference>
<dbReference type="Proteomes" id="UP000885621">
    <property type="component" value="Unassembled WGS sequence"/>
</dbReference>
<keyword evidence="2" id="KW-0732">Signal</keyword>